<keyword evidence="4" id="KW-1185">Reference proteome</keyword>
<dbReference type="Pfam" id="PF13175">
    <property type="entry name" value="AAA_15"/>
    <property type="match status" value="2"/>
</dbReference>
<dbReference type="Gene3D" id="3.40.50.300">
    <property type="entry name" value="P-loop containing nucleotide triphosphate hydrolases"/>
    <property type="match status" value="2"/>
</dbReference>
<evidence type="ECO:0000313" key="4">
    <source>
        <dbReference type="Proteomes" id="UP000001963"/>
    </source>
</evidence>
<accession>Q0BSX6</accession>
<dbReference type="eggNOG" id="COG1196">
    <property type="taxonomic scope" value="Bacteria"/>
</dbReference>
<dbReference type="CDD" id="cd01026">
    <property type="entry name" value="TOPRIM_OLD"/>
    <property type="match status" value="1"/>
</dbReference>
<dbReference type="SUPFAM" id="SSF52540">
    <property type="entry name" value="P-loop containing nucleoside triphosphate hydrolases"/>
    <property type="match status" value="1"/>
</dbReference>
<dbReference type="AlphaFoldDB" id="Q0BSX6"/>
<gene>
    <name evidence="3" type="ordered locus">GbCGDNIH1_1178</name>
</gene>
<dbReference type="PANTHER" id="PTHR43581">
    <property type="entry name" value="ATP/GTP PHOSPHATASE"/>
    <property type="match status" value="1"/>
</dbReference>
<dbReference type="EMBL" id="CP000394">
    <property type="protein sequence ID" value="ABI62076.2"/>
    <property type="molecule type" value="Genomic_DNA"/>
</dbReference>
<dbReference type="eggNOG" id="COG3593">
    <property type="taxonomic scope" value="Bacteria"/>
</dbReference>
<dbReference type="Pfam" id="PF20469">
    <property type="entry name" value="OLD-like_TOPRIM"/>
    <property type="match status" value="1"/>
</dbReference>
<feature type="domain" description="Endonuclease GajA/Old nuclease/RecF-like AAA" evidence="1">
    <location>
        <begin position="216"/>
        <end position="419"/>
    </location>
</feature>
<protein>
    <submittedName>
        <fullName evidence="3">Membrane spanning protein</fullName>
    </submittedName>
</protein>
<dbReference type="STRING" id="391165.GbCGDNIH1_1178"/>
<dbReference type="InterPro" id="IPR034139">
    <property type="entry name" value="TOPRIM_OLD"/>
</dbReference>
<dbReference type="InterPro" id="IPR041685">
    <property type="entry name" value="AAA_GajA/Old/RecF-like"/>
</dbReference>
<dbReference type="PANTHER" id="PTHR43581:SF2">
    <property type="entry name" value="EXCINUCLEASE ATPASE SUBUNIT"/>
    <property type="match status" value="1"/>
</dbReference>
<organism evidence="3 4">
    <name type="scientific">Granulibacter bethesdensis (strain ATCC BAA-1260 / CGDNIH1)</name>
    <dbReference type="NCBI Taxonomy" id="391165"/>
    <lineage>
        <taxon>Bacteria</taxon>
        <taxon>Pseudomonadati</taxon>
        <taxon>Pseudomonadota</taxon>
        <taxon>Alphaproteobacteria</taxon>
        <taxon>Acetobacterales</taxon>
        <taxon>Acetobacteraceae</taxon>
        <taxon>Granulibacter</taxon>
    </lineage>
</organism>
<feature type="domain" description="Endonuclease GajA/Old nuclease/RecF-like AAA" evidence="1">
    <location>
        <begin position="20"/>
        <end position="117"/>
    </location>
</feature>
<evidence type="ECO:0000259" key="1">
    <source>
        <dbReference type="Pfam" id="PF13175"/>
    </source>
</evidence>
<dbReference type="KEGG" id="gbe:GbCGDNIH1_1178"/>
<dbReference type="InterPro" id="IPR027417">
    <property type="entry name" value="P-loop_NTPase"/>
</dbReference>
<dbReference type="InterPro" id="IPR051396">
    <property type="entry name" value="Bact_Antivir_Def_Nuclease"/>
</dbReference>
<dbReference type="Proteomes" id="UP000001963">
    <property type="component" value="Chromosome"/>
</dbReference>
<reference evidence="3 4" key="1">
    <citation type="journal article" date="2007" name="J. Bacteriol.">
        <title>Genome sequence analysis of the emerging human pathogenic acetic acid bacterium Granulibacter bethesdensis.</title>
        <authorList>
            <person name="Greenberg D.E."/>
            <person name="Porcella S.F."/>
            <person name="Zelazny A.M."/>
            <person name="Virtaneva K."/>
            <person name="Sturdevant D.E."/>
            <person name="Kupko J.J.III."/>
            <person name="Barbian K.D."/>
            <person name="Babar A."/>
            <person name="Dorward D.W."/>
            <person name="Holland S.M."/>
        </authorList>
    </citation>
    <scope>NUCLEOTIDE SEQUENCE [LARGE SCALE GENOMIC DNA]</scope>
    <source>
        <strain evidence="4">ATCC BAA-1260 / CGDNIH1</strain>
    </source>
</reference>
<sequence>MRRNHRESQRSGKDRKGRLMRIKGVEIENFRLLRDVAVGLEERTTLIVGRNNSGKTSIAELFRRLLGEKAPSFRMEDFSLGCHECFWTAFEAFRTEASEPDVVALLPSIKVTIDITYDVNAPDLGPLSDCIVDLDPNCSDTRLILTYGPRPAAPTTLFADLTVGEDVAVNRATLFRALGSRISGAYTASLEAVDPNDATNRKALEPKTLTALVRGGFINAQRGLDDDTHRERDVLGKVVEVLFQSALTDPVDPAKRTTAEQLKAAVEQIQGDLHAGFNAKLTSLLPTFDLFGYPGLSDPGLVTETSFDVDKLLNDHTKVRYVGVNGMTLPETYNGLGVRNLVYMLLQLLRFFREYQAEPTAAGVHLIFIEEPEAHLHPQMQEVFIRQLDQITSAFVAQLNENKPWPVQFVVTTHSPHMANEARFEAMRYFLSIPDGEGMRRSVVKDLRRGMGGAPEPDREFLHQYLTLTRCDLFFADKAVLIEGTAERILLPAMIRKTDSAAAGQPKLGSQYLSVMEVGGAYAHRFFDLLSFLELRTLIITDIDAVKPNDGGKRVAVPVAEGLFTSNGCLKAAFGNDVSPQTLLGKTAAEKITGIRRIAFQIPEAPGGPCGRSFEDSFILANPARFPLDDDDKALAAYELASDQKKSAFALGHAIEHTDWNVPKYIAEGLRWLAEGNPAPAEPNPPIAVEIVAGAAGVAVNVTGVSADG</sequence>
<proteinExistence type="predicted"/>
<evidence type="ECO:0000313" key="3">
    <source>
        <dbReference type="EMBL" id="ABI62076.2"/>
    </source>
</evidence>
<evidence type="ECO:0000259" key="2">
    <source>
        <dbReference type="Pfam" id="PF20469"/>
    </source>
</evidence>
<name>Q0BSX6_GRABC</name>
<feature type="domain" description="OLD protein-like TOPRIM" evidence="2">
    <location>
        <begin position="474"/>
        <end position="544"/>
    </location>
</feature>